<dbReference type="STRING" id="188477.A0A3S1CFP2"/>
<organism evidence="8 9">
    <name type="scientific">Elysia chlorotica</name>
    <name type="common">Eastern emerald elysia</name>
    <name type="synonym">Sea slug</name>
    <dbReference type="NCBI Taxonomy" id="188477"/>
    <lineage>
        <taxon>Eukaryota</taxon>
        <taxon>Metazoa</taxon>
        <taxon>Spiralia</taxon>
        <taxon>Lophotrochozoa</taxon>
        <taxon>Mollusca</taxon>
        <taxon>Gastropoda</taxon>
        <taxon>Heterobranchia</taxon>
        <taxon>Euthyneura</taxon>
        <taxon>Panpulmonata</taxon>
        <taxon>Sacoglossa</taxon>
        <taxon>Placobranchoidea</taxon>
        <taxon>Plakobranchidae</taxon>
        <taxon>Elysia</taxon>
    </lineage>
</organism>
<comment type="caution">
    <text evidence="8">The sequence shown here is derived from an EMBL/GenBank/DDBJ whole genome shotgun (WGS) entry which is preliminary data.</text>
</comment>
<feature type="chain" id="PRO_5018578002" description="DOMON domain-containing protein" evidence="4">
    <location>
        <begin position="19"/>
        <end position="593"/>
    </location>
</feature>
<dbReference type="OrthoDB" id="6141751at2759"/>
<feature type="transmembrane region" description="Helical" evidence="3">
    <location>
        <begin position="575"/>
        <end position="592"/>
    </location>
</feature>
<evidence type="ECO:0000256" key="2">
    <source>
        <dbReference type="ARBA" id="ARBA00023180"/>
    </source>
</evidence>
<dbReference type="GO" id="GO:0005507">
    <property type="term" value="F:copper ion binding"/>
    <property type="evidence" value="ECO:0007669"/>
    <property type="project" value="InterPro"/>
</dbReference>
<dbReference type="InterPro" id="IPR000323">
    <property type="entry name" value="Cu2_ascorb_mOase_N"/>
</dbReference>
<protein>
    <recommendedName>
        <fullName evidence="10">DOMON domain-containing protein</fullName>
    </recommendedName>
</protein>
<keyword evidence="9" id="KW-1185">Reference proteome</keyword>
<keyword evidence="2" id="KW-0325">Glycoprotein</keyword>
<evidence type="ECO:0000256" key="4">
    <source>
        <dbReference type="SAM" id="SignalP"/>
    </source>
</evidence>
<dbReference type="InterPro" id="IPR008977">
    <property type="entry name" value="PHM/PNGase_F_dom_sf"/>
</dbReference>
<keyword evidence="3" id="KW-0812">Transmembrane</keyword>
<keyword evidence="3" id="KW-0472">Membrane</keyword>
<dbReference type="Proteomes" id="UP000271974">
    <property type="component" value="Unassembled WGS sequence"/>
</dbReference>
<dbReference type="InterPro" id="IPR036939">
    <property type="entry name" value="Cu2_ascorb_mOase_N_sf"/>
</dbReference>
<keyword evidence="1" id="KW-1015">Disulfide bond</keyword>
<dbReference type="AlphaFoldDB" id="A0A3S1CFP2"/>
<dbReference type="SUPFAM" id="SSF49742">
    <property type="entry name" value="PHM/PNGase F"/>
    <property type="match status" value="2"/>
</dbReference>
<gene>
    <name evidence="8" type="ORF">EGW08_000784</name>
</gene>
<feature type="signal peptide" evidence="4">
    <location>
        <begin position="1"/>
        <end position="18"/>
    </location>
</feature>
<dbReference type="InterPro" id="IPR057626">
    <property type="entry name" value="S-S_Temptin"/>
</dbReference>
<dbReference type="InterPro" id="IPR024548">
    <property type="entry name" value="Cu2_monoox_C"/>
</dbReference>
<keyword evidence="3" id="KW-1133">Transmembrane helix</keyword>
<dbReference type="Pfam" id="PF01082">
    <property type="entry name" value="Cu2_monooxygen"/>
    <property type="match status" value="1"/>
</dbReference>
<dbReference type="Gene3D" id="2.60.120.230">
    <property type="match status" value="1"/>
</dbReference>
<feature type="domain" description="Temptin Cys/Cys disulfide" evidence="7">
    <location>
        <begin position="17"/>
        <end position="114"/>
    </location>
</feature>
<keyword evidence="4" id="KW-0732">Signal</keyword>
<name>A0A3S1CFP2_ELYCH</name>
<evidence type="ECO:0000259" key="6">
    <source>
        <dbReference type="Pfam" id="PF03712"/>
    </source>
</evidence>
<dbReference type="PANTHER" id="PTHR10157:SF23">
    <property type="entry name" value="MOXD1 HOMOLOG 1"/>
    <property type="match status" value="1"/>
</dbReference>
<dbReference type="Pfam" id="PF24784">
    <property type="entry name" value="Temptin_C"/>
    <property type="match status" value="1"/>
</dbReference>
<evidence type="ECO:0000259" key="5">
    <source>
        <dbReference type="Pfam" id="PF01082"/>
    </source>
</evidence>
<accession>A0A3S1CFP2</accession>
<evidence type="ECO:0000313" key="8">
    <source>
        <dbReference type="EMBL" id="RUS91460.1"/>
    </source>
</evidence>
<feature type="domain" description="Copper type II ascorbate-dependent monooxygenase N-terminal" evidence="5">
    <location>
        <begin position="153"/>
        <end position="268"/>
    </location>
</feature>
<dbReference type="PANTHER" id="PTHR10157">
    <property type="entry name" value="DOPAMINE BETA HYDROXYLASE RELATED"/>
    <property type="match status" value="1"/>
</dbReference>
<feature type="domain" description="Copper type II ascorbate-dependent monooxygenase C-terminal" evidence="6">
    <location>
        <begin position="297"/>
        <end position="436"/>
    </location>
</feature>
<dbReference type="InterPro" id="IPR014784">
    <property type="entry name" value="Cu2_ascorb_mOase-like_C"/>
</dbReference>
<dbReference type="Pfam" id="PF03712">
    <property type="entry name" value="Cu2_monoox_C"/>
    <property type="match status" value="1"/>
</dbReference>
<dbReference type="Gene3D" id="2.60.120.310">
    <property type="entry name" value="Copper type II, ascorbate-dependent monooxygenase, N-terminal domain"/>
    <property type="match status" value="1"/>
</dbReference>
<dbReference type="GO" id="GO:0004500">
    <property type="term" value="F:dopamine beta-monooxygenase activity"/>
    <property type="evidence" value="ECO:0007669"/>
    <property type="project" value="InterPro"/>
</dbReference>
<sequence>MATLTLFLVALAIGSSQAYMTFQNQIPNGNQVPHPCKANFMWPGVGHENRLGGGVNNQFGLDFKDAGYWWNEDICRADSDGDGMTNGQELGDPDCVWSPDQIPARSSDISHPGVCDPFNSPQCTLKNSFVECELEEFDCPRIKNEDVNHIDMAFLETTIPPTETNYYCMTFDLPTDQDYHVIATEPIMDNMEVLHHILVYACENDNATEIPTPRTCGMEAEDDNCGSIIGLWSVGSPGICFGDNTGYRIGKNAFKRVKLEIHYNNPMEKFGMTDKSGIRMYYQPAKSEVQDLITLTLGTNLFEIPPREPRVEVESVCKGSCTAAMVTKPAKIFAGLNHMHYLGSEMTIELFRDGRKIADISNDKMYNYDSPVIHTHTPALDLLPGDEIRTTCVYNAMNSPRHVFYGKATNDEMCFGFLFAYPKDAFAFNYCGTFGELDICDMYTGKKIQTSKGECDWGAFTHFDDNYKPWWIADTKDVCRNDGYCRDECREVIERLMKEEPCMTKEASMLVNWRLSTSEGGRRALARINGCRGAIQAGHQHGDEGGDEKGQCGWDECWGYCDQNGGPYDAAPKMAAGWVTLGLAGILLISFYS</sequence>
<reference evidence="8 9" key="1">
    <citation type="submission" date="2019-01" db="EMBL/GenBank/DDBJ databases">
        <title>A draft genome assembly of the solar-powered sea slug Elysia chlorotica.</title>
        <authorList>
            <person name="Cai H."/>
            <person name="Li Q."/>
            <person name="Fang X."/>
            <person name="Li J."/>
            <person name="Curtis N.E."/>
            <person name="Altenburger A."/>
            <person name="Shibata T."/>
            <person name="Feng M."/>
            <person name="Maeda T."/>
            <person name="Schwartz J.A."/>
            <person name="Shigenobu S."/>
            <person name="Lundholm N."/>
            <person name="Nishiyama T."/>
            <person name="Yang H."/>
            <person name="Hasebe M."/>
            <person name="Li S."/>
            <person name="Pierce S.K."/>
            <person name="Wang J."/>
        </authorList>
    </citation>
    <scope>NUCLEOTIDE SEQUENCE [LARGE SCALE GENOMIC DNA]</scope>
    <source>
        <strain evidence="8">EC2010</strain>
        <tissue evidence="8">Whole organism of an adult</tissue>
    </source>
</reference>
<evidence type="ECO:0000256" key="3">
    <source>
        <dbReference type="SAM" id="Phobius"/>
    </source>
</evidence>
<evidence type="ECO:0008006" key="10">
    <source>
        <dbReference type="Google" id="ProtNLM"/>
    </source>
</evidence>
<dbReference type="EMBL" id="RQTK01000011">
    <property type="protein sequence ID" value="RUS91460.1"/>
    <property type="molecule type" value="Genomic_DNA"/>
</dbReference>
<evidence type="ECO:0000256" key="1">
    <source>
        <dbReference type="ARBA" id="ARBA00023157"/>
    </source>
</evidence>
<evidence type="ECO:0000313" key="9">
    <source>
        <dbReference type="Proteomes" id="UP000271974"/>
    </source>
</evidence>
<dbReference type="InterPro" id="IPR000945">
    <property type="entry name" value="DBH-like"/>
</dbReference>
<evidence type="ECO:0000259" key="7">
    <source>
        <dbReference type="Pfam" id="PF24784"/>
    </source>
</evidence>
<proteinExistence type="predicted"/>